<dbReference type="RefSeq" id="WP_077835216.1">
    <property type="nucleotide sequence ID" value="NZ_CP096983.1"/>
</dbReference>
<reference evidence="9 10" key="1">
    <citation type="submission" date="2022-04" db="EMBL/GenBank/DDBJ databases">
        <title>Genome sequence of C. roseum typestrain.</title>
        <authorList>
            <person name="Poehlein A."/>
            <person name="Schoch T."/>
            <person name="Duerre P."/>
            <person name="Daniel R."/>
        </authorList>
    </citation>
    <scope>NUCLEOTIDE SEQUENCE [LARGE SCALE GENOMIC DNA]</scope>
    <source>
        <strain evidence="9 10">DSM 7320</strain>
    </source>
</reference>
<evidence type="ECO:0000256" key="4">
    <source>
        <dbReference type="ARBA" id="ARBA00022692"/>
    </source>
</evidence>
<evidence type="ECO:0000256" key="1">
    <source>
        <dbReference type="ARBA" id="ARBA00004651"/>
    </source>
</evidence>
<comment type="subcellular location">
    <subcellularLocation>
        <location evidence="1">Cell membrane</location>
        <topology evidence="1">Multi-pass membrane protein</topology>
    </subcellularLocation>
</comment>
<gene>
    <name evidence="9" type="primary">ywqC_1</name>
    <name evidence="9" type="ORF">CROST_038920</name>
</gene>
<feature type="domain" description="Tyrosine-protein kinase G-rich" evidence="8">
    <location>
        <begin position="149"/>
        <end position="197"/>
    </location>
</feature>
<evidence type="ECO:0000256" key="2">
    <source>
        <dbReference type="ARBA" id="ARBA00006683"/>
    </source>
</evidence>
<dbReference type="GO" id="GO:0005886">
    <property type="term" value="C:plasma membrane"/>
    <property type="evidence" value="ECO:0007669"/>
    <property type="project" value="UniProtKB-SubCell"/>
</dbReference>
<sequence>MEQQNDIDFNGIFDVLKKEKVMIAVVTTTFVVFSAILSFFIIKPTYQGHVTIIIGKNDSKSSTNEQYNDVMMSQNLTKTYAEIAQSKLVANKTVSKLNDGTTADEVLGAITVTPQTGTQIIDVTATAKSPVKASDIANDFSDSFVEVSKEVYTAGDARIIDSAVIPKAPIKPKKAMNIAIALVLGLFVSIGAAFLREYMDKTIKTQEDVKRYLDLPVIGVIPNYEE</sequence>
<dbReference type="KEGG" id="crw:CROST_038920"/>
<dbReference type="Proteomes" id="UP000190951">
    <property type="component" value="Chromosome"/>
</dbReference>
<evidence type="ECO:0000313" key="9">
    <source>
        <dbReference type="EMBL" id="URZ13142.1"/>
    </source>
</evidence>
<dbReference type="Pfam" id="PF02706">
    <property type="entry name" value="Wzz"/>
    <property type="match status" value="1"/>
</dbReference>
<dbReference type="AlphaFoldDB" id="A0A1S8LSQ1"/>
<dbReference type="EMBL" id="CP096983">
    <property type="protein sequence ID" value="URZ13142.1"/>
    <property type="molecule type" value="Genomic_DNA"/>
</dbReference>
<comment type="similarity">
    <text evidence="2">Belongs to the CpsC/CapA family.</text>
</comment>
<dbReference type="STRING" id="84029.CROST_18700"/>
<dbReference type="Pfam" id="PF13807">
    <property type="entry name" value="GNVR"/>
    <property type="match status" value="1"/>
</dbReference>
<evidence type="ECO:0000313" key="10">
    <source>
        <dbReference type="Proteomes" id="UP000190951"/>
    </source>
</evidence>
<accession>A0A1S8LSQ1</accession>
<keyword evidence="3" id="KW-1003">Cell membrane</keyword>
<evidence type="ECO:0000256" key="6">
    <source>
        <dbReference type="ARBA" id="ARBA00023136"/>
    </source>
</evidence>
<evidence type="ECO:0000256" key="3">
    <source>
        <dbReference type="ARBA" id="ARBA00022475"/>
    </source>
</evidence>
<organism evidence="9 10">
    <name type="scientific">Clostridium felsineum</name>
    <dbReference type="NCBI Taxonomy" id="36839"/>
    <lineage>
        <taxon>Bacteria</taxon>
        <taxon>Bacillati</taxon>
        <taxon>Bacillota</taxon>
        <taxon>Clostridia</taxon>
        <taxon>Eubacteriales</taxon>
        <taxon>Clostridiaceae</taxon>
        <taxon>Clostridium</taxon>
    </lineage>
</organism>
<feature type="domain" description="Polysaccharide chain length determinant N-terminal" evidence="7">
    <location>
        <begin position="5"/>
        <end position="97"/>
    </location>
</feature>
<evidence type="ECO:0000259" key="8">
    <source>
        <dbReference type="Pfam" id="PF13807"/>
    </source>
</evidence>
<dbReference type="PANTHER" id="PTHR32309:SF13">
    <property type="entry name" value="FERRIC ENTEROBACTIN TRANSPORT PROTEIN FEPE"/>
    <property type="match status" value="1"/>
</dbReference>
<dbReference type="PANTHER" id="PTHR32309">
    <property type="entry name" value="TYROSINE-PROTEIN KINASE"/>
    <property type="match status" value="1"/>
</dbReference>
<dbReference type="InterPro" id="IPR050445">
    <property type="entry name" value="Bact_polysacc_biosynth/exp"/>
</dbReference>
<keyword evidence="5" id="KW-1133">Transmembrane helix</keyword>
<keyword evidence="6" id="KW-0472">Membrane</keyword>
<dbReference type="InterPro" id="IPR003856">
    <property type="entry name" value="LPS_length_determ_N"/>
</dbReference>
<evidence type="ECO:0000259" key="7">
    <source>
        <dbReference type="Pfam" id="PF02706"/>
    </source>
</evidence>
<keyword evidence="10" id="KW-1185">Reference proteome</keyword>
<proteinExistence type="inferred from homology"/>
<evidence type="ECO:0000256" key="5">
    <source>
        <dbReference type="ARBA" id="ARBA00022989"/>
    </source>
</evidence>
<name>A0A1S8LSQ1_9CLOT</name>
<keyword evidence="4" id="KW-0812">Transmembrane</keyword>
<protein>
    <submittedName>
        <fullName evidence="9">Capsular polysaccharide biosynthesis protein YwqC</fullName>
    </submittedName>
</protein>
<dbReference type="InterPro" id="IPR032807">
    <property type="entry name" value="GNVR"/>
</dbReference>
<dbReference type="GO" id="GO:0004713">
    <property type="term" value="F:protein tyrosine kinase activity"/>
    <property type="evidence" value="ECO:0007669"/>
    <property type="project" value="TreeGrafter"/>
</dbReference>